<organism evidence="2 3">
    <name type="scientific">Undibacterium oligocarboniphilum</name>
    <dbReference type="NCBI Taxonomy" id="666702"/>
    <lineage>
        <taxon>Bacteria</taxon>
        <taxon>Pseudomonadati</taxon>
        <taxon>Pseudomonadota</taxon>
        <taxon>Betaproteobacteria</taxon>
        <taxon>Burkholderiales</taxon>
        <taxon>Oxalobacteraceae</taxon>
        <taxon>Undibacterium</taxon>
    </lineage>
</organism>
<evidence type="ECO:0000313" key="2">
    <source>
        <dbReference type="EMBL" id="NVO76590.1"/>
    </source>
</evidence>
<dbReference type="AlphaFoldDB" id="A0A850QIJ5"/>
<comment type="caution">
    <text evidence="2">The sequence shown here is derived from an EMBL/GenBank/DDBJ whole genome shotgun (WGS) entry which is preliminary data.</text>
</comment>
<dbReference type="RefSeq" id="WP_176801843.1">
    <property type="nucleotide sequence ID" value="NZ_JABXYJ010000001.1"/>
</dbReference>
<feature type="chain" id="PRO_5032855284" evidence="1">
    <location>
        <begin position="24"/>
        <end position="400"/>
    </location>
</feature>
<protein>
    <submittedName>
        <fullName evidence="2">TolC family protein</fullName>
    </submittedName>
</protein>
<dbReference type="Proteomes" id="UP000588051">
    <property type="component" value="Unassembled WGS sequence"/>
</dbReference>
<dbReference type="GO" id="GO:0015562">
    <property type="term" value="F:efflux transmembrane transporter activity"/>
    <property type="evidence" value="ECO:0007669"/>
    <property type="project" value="InterPro"/>
</dbReference>
<keyword evidence="3" id="KW-1185">Reference proteome</keyword>
<dbReference type="SUPFAM" id="SSF56954">
    <property type="entry name" value="Outer membrane efflux proteins (OEP)"/>
    <property type="match status" value="1"/>
</dbReference>
<dbReference type="PANTHER" id="PTHR30203">
    <property type="entry name" value="OUTER MEMBRANE CATION EFFLUX PROTEIN"/>
    <property type="match status" value="1"/>
</dbReference>
<keyword evidence="1" id="KW-0732">Signal</keyword>
<evidence type="ECO:0000313" key="3">
    <source>
        <dbReference type="Proteomes" id="UP000588051"/>
    </source>
</evidence>
<feature type="signal peptide" evidence="1">
    <location>
        <begin position="1"/>
        <end position="23"/>
    </location>
</feature>
<gene>
    <name evidence="2" type="ORF">HV832_01915</name>
</gene>
<proteinExistence type="predicted"/>
<name>A0A850QIJ5_9BURK</name>
<dbReference type="PANTHER" id="PTHR30203:SF24">
    <property type="entry name" value="BLR4935 PROTEIN"/>
    <property type="match status" value="1"/>
</dbReference>
<dbReference type="EMBL" id="JABXYJ010000001">
    <property type="protein sequence ID" value="NVO76590.1"/>
    <property type="molecule type" value="Genomic_DNA"/>
</dbReference>
<evidence type="ECO:0000256" key="1">
    <source>
        <dbReference type="SAM" id="SignalP"/>
    </source>
</evidence>
<accession>A0A850QIJ5</accession>
<dbReference type="InterPro" id="IPR010131">
    <property type="entry name" value="MdtP/NodT-like"/>
</dbReference>
<reference evidence="2 3" key="1">
    <citation type="submission" date="2020-06" db="EMBL/GenBank/DDBJ databases">
        <authorList>
            <person name="Qiu C."/>
            <person name="Liu Z."/>
        </authorList>
    </citation>
    <scope>NUCLEOTIDE SEQUENCE [LARGE SCALE GENOMIC DNA]</scope>
    <source>
        <strain evidence="2 3">EM 1</strain>
    </source>
</reference>
<dbReference type="Gene3D" id="1.20.1600.10">
    <property type="entry name" value="Outer membrane efflux proteins (OEP)"/>
    <property type="match status" value="1"/>
</dbReference>
<sequence>MYRPLQYSLCVLTLSLLSTQVRADTSLHEALDKAWDRAVQARVAESRQSEAQASRAVADSWLAEPPSIGVSEKNDRFNDRLGVREREFDLVLPLLLPGQRAAREAFALRDAADAKAMLPAARLVLAGELRTAVWNVAATRADTRIAVERLSTAGKLEADVRRRQQAGELARTDLLLAQEETFAAKNALAETQTRERQALARLHLLTGLDDIPDAVDESMLLPAPAHHPRIALAETAMERARADMQMIREDRRNPPELSVGVVQTRDAYATPAYSTLRVGIRIPFGSEARNAPKLATANSAWVKAEAELRQTTAEIAAEQGEAQVALDNAESISQIAQTRAALADERLALQEKAFSLGELSLTEFMRVRASVNEVRLELLRAKVALGAARAQLNQAKGILP</sequence>